<protein>
    <submittedName>
        <fullName evidence="1">Uncharacterized protein</fullName>
    </submittedName>
</protein>
<gene>
    <name evidence="1" type="ORF">WKW77_07040</name>
</gene>
<organism evidence="1 2">
    <name type="scientific">Variovorax ureilyticus</name>
    <dbReference type="NCBI Taxonomy" id="1836198"/>
    <lineage>
        <taxon>Bacteria</taxon>
        <taxon>Pseudomonadati</taxon>
        <taxon>Pseudomonadota</taxon>
        <taxon>Betaproteobacteria</taxon>
        <taxon>Burkholderiales</taxon>
        <taxon>Comamonadaceae</taxon>
        <taxon>Variovorax</taxon>
    </lineage>
</organism>
<sequence length="69" mass="7807">MANSIAAGAYELRFDALLADRRSYSFPCDDLGHVDLDSLTERGRLNYFYARAMIGVEVAWPDVRAQMPH</sequence>
<keyword evidence="2" id="KW-1185">Reference proteome</keyword>
<evidence type="ECO:0000313" key="2">
    <source>
        <dbReference type="Proteomes" id="UP001365846"/>
    </source>
</evidence>
<name>A0ABU8VAY4_9BURK</name>
<reference evidence="1 2" key="1">
    <citation type="submission" date="2024-03" db="EMBL/GenBank/DDBJ databases">
        <title>Novel species of the genus Variovorax.</title>
        <authorList>
            <person name="Liu Q."/>
            <person name="Xin Y.-H."/>
        </authorList>
    </citation>
    <scope>NUCLEOTIDE SEQUENCE [LARGE SCALE GENOMIC DNA]</scope>
    <source>
        <strain evidence="1 2">KACC 18899</strain>
    </source>
</reference>
<evidence type="ECO:0000313" key="1">
    <source>
        <dbReference type="EMBL" id="MEJ8810818.1"/>
    </source>
</evidence>
<dbReference type="RefSeq" id="WP_340356127.1">
    <property type="nucleotide sequence ID" value="NZ_JBBKZU010000002.1"/>
</dbReference>
<accession>A0ABU8VAY4</accession>
<dbReference type="Proteomes" id="UP001365846">
    <property type="component" value="Unassembled WGS sequence"/>
</dbReference>
<dbReference type="EMBL" id="JBBKZU010000002">
    <property type="protein sequence ID" value="MEJ8810818.1"/>
    <property type="molecule type" value="Genomic_DNA"/>
</dbReference>
<proteinExistence type="predicted"/>
<comment type="caution">
    <text evidence="1">The sequence shown here is derived from an EMBL/GenBank/DDBJ whole genome shotgun (WGS) entry which is preliminary data.</text>
</comment>